<dbReference type="RefSeq" id="WP_381038641.1">
    <property type="nucleotide sequence ID" value="NZ_JBHTCK010000002.1"/>
</dbReference>
<feature type="transmembrane region" description="Helical" evidence="2">
    <location>
        <begin position="122"/>
        <end position="143"/>
    </location>
</feature>
<feature type="transmembrane region" description="Helical" evidence="2">
    <location>
        <begin position="217"/>
        <end position="240"/>
    </location>
</feature>
<keyword evidence="2" id="KW-0472">Membrane</keyword>
<sequence>MRRMNTTPSRTTTPSTTTPPAGTTDPAEGTADAATEDATGQDATGQDTTGPDTTGPDTTGPDATGQDATAKDPLAKDATGTPSGAADATTASDDGTDRTAEADDADDEDLEPDPFTEARRGVGAGAAAVVSAALGVVALTGAWTGRVAAERETLIGQIKTSGGGSAAQQISEIYGDAWHTTALVNGVFAVLALLVGVFVLVRPAFGVPSEKPQPGWVRAVALAGVALGALGVLISVGMYFDLFVALPTAGTPAAG</sequence>
<feature type="transmembrane region" description="Helical" evidence="2">
    <location>
        <begin position="182"/>
        <end position="205"/>
    </location>
</feature>
<feature type="compositionally biased region" description="Acidic residues" evidence="1">
    <location>
        <begin position="102"/>
        <end position="114"/>
    </location>
</feature>
<name>A0ABW2MCA3_9ACTN</name>
<keyword evidence="2" id="KW-1133">Transmembrane helix</keyword>
<evidence type="ECO:0000313" key="4">
    <source>
        <dbReference type="Proteomes" id="UP001596509"/>
    </source>
</evidence>
<evidence type="ECO:0000313" key="3">
    <source>
        <dbReference type="EMBL" id="MFC7350541.1"/>
    </source>
</evidence>
<keyword evidence="2" id="KW-0812">Transmembrane</keyword>
<evidence type="ECO:0000256" key="1">
    <source>
        <dbReference type="SAM" id="MobiDB-lite"/>
    </source>
</evidence>
<feature type="compositionally biased region" description="Low complexity" evidence="1">
    <location>
        <begin position="77"/>
        <end position="93"/>
    </location>
</feature>
<dbReference type="EMBL" id="JBHTCK010000002">
    <property type="protein sequence ID" value="MFC7350541.1"/>
    <property type="molecule type" value="Genomic_DNA"/>
</dbReference>
<evidence type="ECO:0008006" key="5">
    <source>
        <dbReference type="Google" id="ProtNLM"/>
    </source>
</evidence>
<evidence type="ECO:0000256" key="2">
    <source>
        <dbReference type="SAM" id="Phobius"/>
    </source>
</evidence>
<reference evidence="4" key="1">
    <citation type="journal article" date="2019" name="Int. J. Syst. Evol. Microbiol.">
        <title>The Global Catalogue of Microorganisms (GCM) 10K type strain sequencing project: providing services to taxonomists for standard genome sequencing and annotation.</title>
        <authorList>
            <consortium name="The Broad Institute Genomics Platform"/>
            <consortium name="The Broad Institute Genome Sequencing Center for Infectious Disease"/>
            <person name="Wu L."/>
            <person name="Ma J."/>
        </authorList>
    </citation>
    <scope>NUCLEOTIDE SEQUENCE [LARGE SCALE GENOMIC DNA]</scope>
    <source>
        <strain evidence="4">ICMP 19430</strain>
    </source>
</reference>
<feature type="region of interest" description="Disordered" evidence="1">
    <location>
        <begin position="1"/>
        <end position="118"/>
    </location>
</feature>
<proteinExistence type="predicted"/>
<gene>
    <name evidence="3" type="ORF">ACFQW9_07840</name>
</gene>
<accession>A0ABW2MCA3</accession>
<comment type="caution">
    <text evidence="3">The sequence shown here is derived from an EMBL/GenBank/DDBJ whole genome shotgun (WGS) entry which is preliminary data.</text>
</comment>
<feature type="compositionally biased region" description="Low complexity" evidence="1">
    <location>
        <begin position="1"/>
        <end position="68"/>
    </location>
</feature>
<organism evidence="3 4">
    <name type="scientific">Streptomyces caviscabies</name>
    <dbReference type="NCBI Taxonomy" id="90079"/>
    <lineage>
        <taxon>Bacteria</taxon>
        <taxon>Bacillati</taxon>
        <taxon>Actinomycetota</taxon>
        <taxon>Actinomycetes</taxon>
        <taxon>Kitasatosporales</taxon>
        <taxon>Streptomycetaceae</taxon>
        <taxon>Streptomyces</taxon>
    </lineage>
</organism>
<dbReference type="Proteomes" id="UP001596509">
    <property type="component" value="Unassembled WGS sequence"/>
</dbReference>
<keyword evidence="4" id="KW-1185">Reference proteome</keyword>
<protein>
    <recommendedName>
        <fullName evidence="5">Integral membrane protein</fullName>
    </recommendedName>
</protein>